<dbReference type="EMBL" id="ADKX01000009">
    <property type="protein sequence ID" value="EFW06087.1"/>
    <property type="molecule type" value="Genomic_DNA"/>
</dbReference>
<accession>E7G7C1</accession>
<dbReference type="OrthoDB" id="1655374at2"/>
<keyword evidence="1" id="KW-1133">Transmembrane helix</keyword>
<feature type="transmembrane region" description="Helical" evidence="1">
    <location>
        <begin position="73"/>
        <end position="91"/>
    </location>
</feature>
<sequence>MICSLIGSFLLVYVAVITFMNILGYPLGEFMIMGKATRFSLKKIYALSFILQLIAMFILLEEGHITTLRLPQSFVQLICLLFAIILTFITYKNLQSHCEEKRYFMAPLLSIITLCFWFTLFNA</sequence>
<evidence type="ECO:0000313" key="2">
    <source>
        <dbReference type="EMBL" id="EFW06087.1"/>
    </source>
</evidence>
<dbReference type="RefSeq" id="WP_008787842.1">
    <property type="nucleotide sequence ID" value="NZ_AKCB01000001.1"/>
</dbReference>
<dbReference type="Proteomes" id="UP000003157">
    <property type="component" value="Unassembled WGS sequence"/>
</dbReference>
<keyword evidence="3" id="KW-1185">Reference proteome</keyword>
<dbReference type="HOGENOM" id="CLU_142194_2_0_9"/>
<gene>
    <name evidence="2" type="ORF">HMPREF9488_00726</name>
</gene>
<evidence type="ECO:0000313" key="3">
    <source>
        <dbReference type="Proteomes" id="UP000003157"/>
    </source>
</evidence>
<feature type="transmembrane region" description="Helical" evidence="1">
    <location>
        <begin position="6"/>
        <end position="23"/>
    </location>
</feature>
<keyword evidence="1" id="KW-0812">Transmembrane</keyword>
<feature type="transmembrane region" description="Helical" evidence="1">
    <location>
        <begin position="44"/>
        <end position="61"/>
    </location>
</feature>
<dbReference type="eggNOG" id="ENOG50303MG">
    <property type="taxonomic scope" value="Bacteria"/>
</dbReference>
<reference evidence="2 3" key="1">
    <citation type="submission" date="2010-12" db="EMBL/GenBank/DDBJ databases">
        <title>The Genome Sequence of Coprobacillus sp. strain 29_1.</title>
        <authorList>
            <consortium name="The Broad Institute Genome Sequencing Platform"/>
            <person name="Earl A."/>
            <person name="Ward D."/>
            <person name="Feldgarden M."/>
            <person name="Gevers D."/>
            <person name="Daigneault M."/>
            <person name="Sibley C.D."/>
            <person name="White A."/>
            <person name="Strauss J."/>
            <person name="Allen-Vercoe E."/>
            <person name="Young S.K."/>
            <person name="Zeng Q."/>
            <person name="Gargeya S."/>
            <person name="Fitzgerald M."/>
            <person name="Haas B."/>
            <person name="Abouelleil A."/>
            <person name="Alvarado L."/>
            <person name="Arachchi H.M."/>
            <person name="Berlin A."/>
            <person name="Brown A."/>
            <person name="Chapman S.B."/>
            <person name="Chen Z."/>
            <person name="Dunbar C."/>
            <person name="Freedman E."/>
            <person name="Gearin G."/>
            <person name="Gellesch M."/>
            <person name="Goldberg J."/>
            <person name="Griggs A."/>
            <person name="Gujja S."/>
            <person name="Heilman E."/>
            <person name="Heiman D."/>
            <person name="Howarth C."/>
            <person name="Larson L."/>
            <person name="Lui A."/>
            <person name="MacDonald P.J.P."/>
            <person name="Mehta T."/>
            <person name="Montmayeur A."/>
            <person name="Murphy C."/>
            <person name="Neiman D."/>
            <person name="Pearson M."/>
            <person name="Priest M."/>
            <person name="Roberts A."/>
            <person name="Saif S."/>
            <person name="Shea T."/>
            <person name="Shenoy N."/>
            <person name="Sisk P."/>
            <person name="Stolte C."/>
            <person name="Sykes S."/>
            <person name="White J."/>
            <person name="Yandava C."/>
            <person name="Nusbaum C."/>
            <person name="Birren B."/>
        </authorList>
    </citation>
    <scope>NUCLEOTIDE SEQUENCE [LARGE SCALE GENOMIC DNA]</scope>
    <source>
        <strain evidence="2 3">29_1</strain>
    </source>
</reference>
<name>E7G7C1_9FIRM</name>
<protein>
    <submittedName>
        <fullName evidence="2">Uncharacterized protein</fullName>
    </submittedName>
</protein>
<dbReference type="STRING" id="100884.GCA_000269565_00980"/>
<feature type="transmembrane region" description="Helical" evidence="1">
    <location>
        <begin position="103"/>
        <end position="121"/>
    </location>
</feature>
<organism evidence="2 3">
    <name type="scientific">Coprobacillus cateniformis</name>
    <dbReference type="NCBI Taxonomy" id="100884"/>
    <lineage>
        <taxon>Bacteria</taxon>
        <taxon>Bacillati</taxon>
        <taxon>Bacillota</taxon>
        <taxon>Erysipelotrichia</taxon>
        <taxon>Erysipelotrichales</taxon>
        <taxon>Coprobacillaceae</taxon>
        <taxon>Coprobacillus</taxon>
    </lineage>
</organism>
<keyword evidence="1" id="KW-0472">Membrane</keyword>
<dbReference type="GeneID" id="78228863"/>
<dbReference type="AlphaFoldDB" id="E7G7C1"/>
<evidence type="ECO:0000256" key="1">
    <source>
        <dbReference type="SAM" id="Phobius"/>
    </source>
</evidence>
<comment type="caution">
    <text evidence="2">The sequence shown here is derived from an EMBL/GenBank/DDBJ whole genome shotgun (WGS) entry which is preliminary data.</text>
</comment>
<proteinExistence type="predicted"/>